<name>A0A5M6D3H8_9BACT</name>
<dbReference type="Pfam" id="PF12843">
    <property type="entry name" value="QSregVF_b"/>
    <property type="match status" value="1"/>
</dbReference>
<organism evidence="1 2">
    <name type="scientific">Roseiconus nitratireducens</name>
    <dbReference type="NCBI Taxonomy" id="2605748"/>
    <lineage>
        <taxon>Bacteria</taxon>
        <taxon>Pseudomonadati</taxon>
        <taxon>Planctomycetota</taxon>
        <taxon>Planctomycetia</taxon>
        <taxon>Pirellulales</taxon>
        <taxon>Pirellulaceae</taxon>
        <taxon>Roseiconus</taxon>
    </lineage>
</organism>
<evidence type="ECO:0000313" key="1">
    <source>
        <dbReference type="EMBL" id="KAA5540279.1"/>
    </source>
</evidence>
<dbReference type="RefSeq" id="WP_150078751.1">
    <property type="nucleotide sequence ID" value="NZ_VWOX01000014.1"/>
</dbReference>
<sequence length="95" mass="11338">MPFGQYKGKPFDEVPDDYIQWLFKNVDLRPPLSIYVLRRLSQQRSPETEIHRRHQPDLRALRRRFSAKYHPDRKGGCRNAMTAVNELIDELESNQ</sequence>
<evidence type="ECO:0000313" key="2">
    <source>
        <dbReference type="Proteomes" id="UP000324479"/>
    </source>
</evidence>
<dbReference type="Proteomes" id="UP000324479">
    <property type="component" value="Unassembled WGS sequence"/>
</dbReference>
<reference evidence="1 2" key="1">
    <citation type="submission" date="2019-08" db="EMBL/GenBank/DDBJ databases">
        <authorList>
            <person name="Dhanesh K."/>
            <person name="Kumar G."/>
            <person name="Sasikala C."/>
            <person name="Venkata Ramana C."/>
        </authorList>
    </citation>
    <scope>NUCLEOTIDE SEQUENCE [LARGE SCALE GENOMIC DNA]</scope>
    <source>
        <strain evidence="1 2">JC645</strain>
    </source>
</reference>
<comment type="caution">
    <text evidence="1">The sequence shown here is derived from an EMBL/GenBank/DDBJ whole genome shotgun (WGS) entry which is preliminary data.</text>
</comment>
<evidence type="ECO:0008006" key="3">
    <source>
        <dbReference type="Google" id="ProtNLM"/>
    </source>
</evidence>
<dbReference type="InterPro" id="IPR024530">
    <property type="entry name" value="QSregVF_b"/>
</dbReference>
<keyword evidence="2" id="KW-1185">Reference proteome</keyword>
<dbReference type="EMBL" id="VWOX01000014">
    <property type="protein sequence ID" value="KAA5540279.1"/>
    <property type="molecule type" value="Genomic_DNA"/>
</dbReference>
<protein>
    <recommendedName>
        <fullName evidence="3">J domain-containing protein</fullName>
    </recommendedName>
</protein>
<gene>
    <name evidence="1" type="ORF">FYK55_21880</name>
</gene>
<dbReference type="AlphaFoldDB" id="A0A5M6D3H8"/>
<proteinExistence type="predicted"/>
<accession>A0A5M6D3H8</accession>